<dbReference type="InterPro" id="IPR051834">
    <property type="entry name" value="RING_finger_E3_ligase"/>
</dbReference>
<dbReference type="Pfam" id="PF13639">
    <property type="entry name" value="zf-RING_2"/>
    <property type="match status" value="1"/>
</dbReference>
<dbReference type="GO" id="GO:0061630">
    <property type="term" value="F:ubiquitin protein ligase activity"/>
    <property type="evidence" value="ECO:0007669"/>
    <property type="project" value="TreeGrafter"/>
</dbReference>
<dbReference type="GO" id="GO:0005634">
    <property type="term" value="C:nucleus"/>
    <property type="evidence" value="ECO:0007669"/>
    <property type="project" value="TreeGrafter"/>
</dbReference>
<feature type="region of interest" description="Disordered" evidence="5">
    <location>
        <begin position="1"/>
        <end position="25"/>
    </location>
</feature>
<dbReference type="InterPro" id="IPR001841">
    <property type="entry name" value="Znf_RING"/>
</dbReference>
<keyword evidence="1" id="KW-0479">Metal-binding</keyword>
<keyword evidence="2 4" id="KW-0863">Zinc-finger</keyword>
<evidence type="ECO:0000313" key="8">
    <source>
        <dbReference type="Proteomes" id="UP001139887"/>
    </source>
</evidence>
<organism evidence="7 8">
    <name type="scientific">Coemansia brasiliensis</name>
    <dbReference type="NCBI Taxonomy" id="2650707"/>
    <lineage>
        <taxon>Eukaryota</taxon>
        <taxon>Fungi</taxon>
        <taxon>Fungi incertae sedis</taxon>
        <taxon>Zoopagomycota</taxon>
        <taxon>Kickxellomycotina</taxon>
        <taxon>Kickxellomycetes</taxon>
        <taxon>Kickxellales</taxon>
        <taxon>Kickxellaceae</taxon>
        <taxon>Coemansia</taxon>
    </lineage>
</organism>
<dbReference type="OrthoDB" id="8062037at2759"/>
<evidence type="ECO:0000256" key="2">
    <source>
        <dbReference type="ARBA" id="ARBA00022771"/>
    </source>
</evidence>
<accession>A0A9W8IBZ4</accession>
<dbReference type="SUPFAM" id="SSF57850">
    <property type="entry name" value="RING/U-box"/>
    <property type="match status" value="1"/>
</dbReference>
<dbReference type="EMBL" id="JANBUW010000161">
    <property type="protein sequence ID" value="KAJ2848511.1"/>
    <property type="molecule type" value="Genomic_DNA"/>
</dbReference>
<dbReference type="GO" id="GO:0008270">
    <property type="term" value="F:zinc ion binding"/>
    <property type="evidence" value="ECO:0007669"/>
    <property type="project" value="UniProtKB-KW"/>
</dbReference>
<evidence type="ECO:0000256" key="3">
    <source>
        <dbReference type="ARBA" id="ARBA00022833"/>
    </source>
</evidence>
<dbReference type="SMART" id="SM00184">
    <property type="entry name" value="RING"/>
    <property type="match status" value="1"/>
</dbReference>
<evidence type="ECO:0000256" key="5">
    <source>
        <dbReference type="SAM" id="MobiDB-lite"/>
    </source>
</evidence>
<name>A0A9W8IBZ4_9FUNG</name>
<dbReference type="InterPro" id="IPR013083">
    <property type="entry name" value="Znf_RING/FYVE/PHD"/>
</dbReference>
<protein>
    <recommendedName>
        <fullName evidence="6">RING-type domain-containing protein</fullName>
    </recommendedName>
</protein>
<dbReference type="CDD" id="cd16454">
    <property type="entry name" value="RING-H2_PA-TM-RING"/>
    <property type="match status" value="1"/>
</dbReference>
<gene>
    <name evidence="7" type="ORF">IWW36_003254</name>
</gene>
<evidence type="ECO:0000313" key="7">
    <source>
        <dbReference type="EMBL" id="KAJ2848511.1"/>
    </source>
</evidence>
<dbReference type="PANTHER" id="PTHR45931">
    <property type="entry name" value="SI:CH211-59O9.10"/>
    <property type="match status" value="1"/>
</dbReference>
<comment type="caution">
    <text evidence="7">The sequence shown here is derived from an EMBL/GenBank/DDBJ whole genome shotgun (WGS) entry which is preliminary data.</text>
</comment>
<proteinExistence type="predicted"/>
<feature type="compositionally biased region" description="Basic and acidic residues" evidence="5">
    <location>
        <begin position="8"/>
        <end position="23"/>
    </location>
</feature>
<dbReference type="GO" id="GO:0006511">
    <property type="term" value="P:ubiquitin-dependent protein catabolic process"/>
    <property type="evidence" value="ECO:0007669"/>
    <property type="project" value="TreeGrafter"/>
</dbReference>
<evidence type="ECO:0000259" key="6">
    <source>
        <dbReference type="PROSITE" id="PS50089"/>
    </source>
</evidence>
<evidence type="ECO:0000256" key="1">
    <source>
        <dbReference type="ARBA" id="ARBA00022723"/>
    </source>
</evidence>
<dbReference type="PROSITE" id="PS50089">
    <property type="entry name" value="ZF_RING_2"/>
    <property type="match status" value="1"/>
</dbReference>
<reference evidence="7" key="1">
    <citation type="submission" date="2022-07" db="EMBL/GenBank/DDBJ databases">
        <title>Phylogenomic reconstructions and comparative analyses of Kickxellomycotina fungi.</title>
        <authorList>
            <person name="Reynolds N.K."/>
            <person name="Stajich J.E."/>
            <person name="Barry K."/>
            <person name="Grigoriev I.V."/>
            <person name="Crous P."/>
            <person name="Smith M.E."/>
        </authorList>
    </citation>
    <scope>NUCLEOTIDE SEQUENCE</scope>
    <source>
        <strain evidence="7">NRRL 1566</strain>
    </source>
</reference>
<dbReference type="Proteomes" id="UP001139887">
    <property type="component" value="Unassembled WGS sequence"/>
</dbReference>
<keyword evidence="8" id="KW-1185">Reference proteome</keyword>
<evidence type="ECO:0000256" key="4">
    <source>
        <dbReference type="PROSITE-ProRule" id="PRU00175"/>
    </source>
</evidence>
<feature type="domain" description="RING-type" evidence="6">
    <location>
        <begin position="123"/>
        <end position="169"/>
    </location>
</feature>
<keyword evidence="3" id="KW-0862">Zinc</keyword>
<dbReference type="PANTHER" id="PTHR45931:SF3">
    <property type="entry name" value="RING ZINC FINGER-CONTAINING PROTEIN"/>
    <property type="match status" value="1"/>
</dbReference>
<dbReference type="Gene3D" id="3.30.40.10">
    <property type="entry name" value="Zinc/RING finger domain, C3HC4 (zinc finger)"/>
    <property type="match status" value="1"/>
</dbReference>
<sequence>MASYYSELDTKDREESHDEESAGRRGRWVNQVVGSFLDVSRSAQGTPVSTMASPENYLGVARMFGEFMDSEQSGTEHRQFLENLIMRLTEEANSGATGPPPASREFVRTLPVLTAEQCKDVSCVICNETFITKSAGAYEPITCLPCKHHFHRECVKPWLELHNTCPMCRHEVPSDDPRWLEKKREADRLATAEVRDMMLYG</sequence>
<dbReference type="AlphaFoldDB" id="A0A9W8IBZ4"/>